<proteinExistence type="predicted"/>
<sequence length="77" mass="7664">MQAVADTDHARMIPVDAVAGAQAKLHGFLVRAEHAGDHGGADHCAGDAVGIHGVSVDTVKDPARDGAGQADAKAVSV</sequence>
<dbReference type="AlphaFoldDB" id="A0A645HQQ5"/>
<accession>A0A645HQQ5</accession>
<comment type="caution">
    <text evidence="1">The sequence shown here is derived from an EMBL/GenBank/DDBJ whole genome shotgun (WGS) entry which is preliminary data.</text>
</comment>
<protein>
    <submittedName>
        <fullName evidence="1">Uncharacterized protein</fullName>
    </submittedName>
</protein>
<reference evidence="1" key="1">
    <citation type="submission" date="2019-08" db="EMBL/GenBank/DDBJ databases">
        <authorList>
            <person name="Kucharzyk K."/>
            <person name="Murdoch R.W."/>
            <person name="Higgins S."/>
            <person name="Loffler F."/>
        </authorList>
    </citation>
    <scope>NUCLEOTIDE SEQUENCE</scope>
</reference>
<name>A0A645HQQ5_9ZZZZ</name>
<evidence type="ECO:0000313" key="1">
    <source>
        <dbReference type="EMBL" id="MPN41391.1"/>
    </source>
</evidence>
<gene>
    <name evidence="1" type="ORF">SDC9_188937</name>
</gene>
<organism evidence="1">
    <name type="scientific">bioreactor metagenome</name>
    <dbReference type="NCBI Taxonomy" id="1076179"/>
    <lineage>
        <taxon>unclassified sequences</taxon>
        <taxon>metagenomes</taxon>
        <taxon>ecological metagenomes</taxon>
    </lineage>
</organism>
<dbReference type="EMBL" id="VSSQ01098392">
    <property type="protein sequence ID" value="MPN41391.1"/>
    <property type="molecule type" value="Genomic_DNA"/>
</dbReference>